<name>A0A1X9SQZ7_9BACT</name>
<dbReference type="STRING" id="1660064.CIGN_0335"/>
<evidence type="ECO:0000313" key="1">
    <source>
        <dbReference type="EMBL" id="ARQ98645.1"/>
    </source>
</evidence>
<protein>
    <submittedName>
        <fullName evidence="1">DUF2393 domain protein</fullName>
    </submittedName>
</protein>
<accession>A0A381D7E5</accession>
<dbReference type="OrthoDB" id="5354356at2"/>
<dbReference type="InterPro" id="IPR013417">
    <property type="entry name" value="CHP02588"/>
</dbReference>
<evidence type="ECO:0000313" key="2">
    <source>
        <dbReference type="Proteomes" id="UP000194309"/>
    </source>
</evidence>
<dbReference type="AlphaFoldDB" id="A0A1X9SQZ7"/>
<dbReference type="Pfam" id="PF09624">
    <property type="entry name" value="DUF2393"/>
    <property type="match status" value="1"/>
</dbReference>
<keyword evidence="2" id="KW-1185">Reference proteome</keyword>
<dbReference type="EMBL" id="CP018788">
    <property type="protein sequence ID" value="ARQ98645.1"/>
    <property type="molecule type" value="Genomic_DNA"/>
</dbReference>
<dbReference type="KEGG" id="cdev:CIGN_0335"/>
<sequence>MTNSIFSTIKFYVSNFGFYDYVAVSWVILLFLALFILAIYMMFKRPFFAIFLFLLSFVGLGAGINYSLKFIDDVTRPKDVNIAPLRQLFYSDVMIADVNITNKSKQPFKKCRIKLSFHNIGKSKFENLKFKFNPFHTEVIITEQIEPGKTGEIKFVMKEFRPQNYTTTLRTECF</sequence>
<dbReference type="Proteomes" id="UP000194309">
    <property type="component" value="Chromosome"/>
</dbReference>
<organism evidence="1 2">
    <name type="scientific">Campylobacter devanensis</name>
    <dbReference type="NCBI Taxonomy" id="3161138"/>
    <lineage>
        <taxon>Bacteria</taxon>
        <taxon>Pseudomonadati</taxon>
        <taxon>Campylobacterota</taxon>
        <taxon>Epsilonproteobacteria</taxon>
        <taxon>Campylobacterales</taxon>
        <taxon>Campylobacteraceae</taxon>
        <taxon>Campylobacter</taxon>
    </lineage>
</organism>
<accession>A0A1X9SQZ7</accession>
<gene>
    <name evidence="1" type="ORF">CIGN_0335</name>
</gene>
<reference evidence="1 2" key="1">
    <citation type="journal article" date="2017" name="Genome Biol. Evol.">
        <title>Comparative Genomic Analysis Identifies a Campylobacter Clade Deficient in Selenium Metabolism.</title>
        <authorList>
            <person name="Miller W.G."/>
            <person name="Yee E."/>
            <person name="Lopes B.S."/>
            <person name="Chapman M.H."/>
            <person name="Huynh S."/>
            <person name="Bono J.L."/>
            <person name="Parker C.T."/>
            <person name="Strachan N.J.C."/>
            <person name="Forbes K.J."/>
        </authorList>
    </citation>
    <scope>NUCLEOTIDE SEQUENCE [LARGE SCALE GENOMIC DNA]</scope>
    <source>
        <strain evidence="1 2">NCTC 13003</strain>
    </source>
</reference>
<proteinExistence type="predicted"/>